<feature type="transmembrane region" description="Helical" evidence="13">
    <location>
        <begin position="835"/>
        <end position="855"/>
    </location>
</feature>
<dbReference type="GO" id="GO:0003677">
    <property type="term" value="F:DNA binding"/>
    <property type="evidence" value="ECO:0007669"/>
    <property type="project" value="InterPro"/>
</dbReference>
<dbReference type="InterPro" id="IPR005828">
    <property type="entry name" value="MFS_sugar_transport-like"/>
</dbReference>
<dbReference type="SMART" id="SM01117">
    <property type="entry name" value="Cyt-b5"/>
    <property type="match status" value="1"/>
</dbReference>
<dbReference type="Pfam" id="PF00173">
    <property type="entry name" value="Cyt-b5"/>
    <property type="match status" value="1"/>
</dbReference>
<dbReference type="Pfam" id="PF04082">
    <property type="entry name" value="Fungal_trans"/>
    <property type="match status" value="1"/>
</dbReference>
<evidence type="ECO:0000259" key="14">
    <source>
        <dbReference type="PROSITE" id="PS50255"/>
    </source>
</evidence>
<evidence type="ECO:0000256" key="8">
    <source>
        <dbReference type="ARBA" id="ARBA00022989"/>
    </source>
</evidence>
<dbReference type="GO" id="GO:0005351">
    <property type="term" value="F:carbohydrate:proton symporter activity"/>
    <property type="evidence" value="ECO:0007669"/>
    <property type="project" value="TreeGrafter"/>
</dbReference>
<feature type="transmembrane region" description="Helical" evidence="13">
    <location>
        <begin position="606"/>
        <end position="625"/>
    </location>
</feature>
<evidence type="ECO:0000256" key="2">
    <source>
        <dbReference type="ARBA" id="ARBA00004141"/>
    </source>
</evidence>
<dbReference type="PROSITE" id="PS00191">
    <property type="entry name" value="CYTOCHROME_B5_1"/>
    <property type="match status" value="1"/>
</dbReference>
<evidence type="ECO:0000256" key="9">
    <source>
        <dbReference type="ARBA" id="ARBA00023004"/>
    </source>
</evidence>
<dbReference type="SUPFAM" id="SSF103473">
    <property type="entry name" value="MFS general substrate transporter"/>
    <property type="match status" value="1"/>
</dbReference>
<dbReference type="GO" id="GO:0016020">
    <property type="term" value="C:membrane"/>
    <property type="evidence" value="ECO:0007669"/>
    <property type="project" value="UniProtKB-SubCell"/>
</dbReference>
<dbReference type="Gene3D" id="3.10.120.10">
    <property type="entry name" value="Cytochrome b5-like heme/steroid binding domain"/>
    <property type="match status" value="1"/>
</dbReference>
<dbReference type="InterPro" id="IPR018506">
    <property type="entry name" value="Cyt_B5_heme-BS"/>
</dbReference>
<comment type="subcellular location">
    <subcellularLocation>
        <location evidence="2">Membrane</location>
        <topology evidence="2">Multi-pass membrane protein</topology>
    </subcellularLocation>
</comment>
<feature type="transmembrane region" description="Helical" evidence="13">
    <location>
        <begin position="537"/>
        <end position="559"/>
    </location>
</feature>
<dbReference type="InterPro" id="IPR001199">
    <property type="entry name" value="Cyt_B5-like_heme/steroid-bd"/>
</dbReference>
<dbReference type="InterPro" id="IPR037396">
    <property type="entry name" value="FMN_HAD"/>
</dbReference>
<dbReference type="InterPro" id="IPR036400">
    <property type="entry name" value="Cyt_B5-like_heme/steroid_sf"/>
</dbReference>
<dbReference type="FunFam" id="1.20.1250.20:FF:000134">
    <property type="entry name" value="MFS sugar transporter protein"/>
    <property type="match status" value="1"/>
</dbReference>
<dbReference type="Gene3D" id="1.20.1250.20">
    <property type="entry name" value="MFS general substrate transporter like domains"/>
    <property type="match status" value="1"/>
</dbReference>
<dbReference type="InterPro" id="IPR013785">
    <property type="entry name" value="Aldolase_TIM"/>
</dbReference>
<keyword evidence="9" id="KW-0408">Iron</keyword>
<dbReference type="NCBIfam" id="TIGR00879">
    <property type="entry name" value="SP"/>
    <property type="match status" value="1"/>
</dbReference>
<keyword evidence="10 13" id="KW-0472">Membrane</keyword>
<dbReference type="PROSITE" id="PS50255">
    <property type="entry name" value="CYTOCHROME_B5_2"/>
    <property type="match status" value="1"/>
</dbReference>
<evidence type="ECO:0000256" key="7">
    <source>
        <dbReference type="ARBA" id="ARBA00022723"/>
    </source>
</evidence>
<evidence type="ECO:0000259" key="15">
    <source>
        <dbReference type="PROSITE" id="PS50850"/>
    </source>
</evidence>
<gene>
    <name evidence="17" type="ORF">Aud_009460</name>
</gene>
<keyword evidence="4" id="KW-0813">Transport</keyword>
<dbReference type="Gene3D" id="3.20.20.70">
    <property type="entry name" value="Aldolase class I"/>
    <property type="match status" value="1"/>
</dbReference>
<dbReference type="CDD" id="cd12148">
    <property type="entry name" value="fungal_TF_MHR"/>
    <property type="match status" value="1"/>
</dbReference>
<dbReference type="RefSeq" id="XP_043150247.1">
    <property type="nucleotide sequence ID" value="XM_043294312.1"/>
</dbReference>
<dbReference type="Proteomes" id="UP000036893">
    <property type="component" value="Unassembled WGS sequence"/>
</dbReference>
<dbReference type="InterPro" id="IPR020846">
    <property type="entry name" value="MFS_dom"/>
</dbReference>
<dbReference type="GO" id="GO:0020037">
    <property type="term" value="F:heme binding"/>
    <property type="evidence" value="ECO:0007669"/>
    <property type="project" value="InterPro"/>
</dbReference>
<evidence type="ECO:0000256" key="10">
    <source>
        <dbReference type="ARBA" id="ARBA00023136"/>
    </source>
</evidence>
<name>A0A8E0V3T7_9EURO</name>
<evidence type="ECO:0000256" key="6">
    <source>
        <dbReference type="ARBA" id="ARBA00022692"/>
    </source>
</evidence>
<feature type="compositionally biased region" description="Basic and acidic residues" evidence="12">
    <location>
        <begin position="1001"/>
        <end position="1015"/>
    </location>
</feature>
<comment type="caution">
    <text evidence="17">The sequence shown here is derived from an EMBL/GenBank/DDBJ whole genome shotgun (WGS) entry which is preliminary data.</text>
</comment>
<evidence type="ECO:0000256" key="3">
    <source>
        <dbReference type="ARBA" id="ARBA00010992"/>
    </source>
</evidence>
<reference evidence="17" key="1">
    <citation type="journal article" date="2015" name="Genome Announc.">
        <title>Draft Genome Sequence of the Pathogenic Filamentous Fungus Aspergillus udagawae Strain IFM 46973T.</title>
        <authorList>
            <person name="Kusuya Y."/>
            <person name="Takahashi-Nakaguchi A."/>
            <person name="Takahashi H."/>
            <person name="Yaguchi T."/>
        </authorList>
    </citation>
    <scope>NUCLEOTIDE SEQUENCE</scope>
    <source>
        <strain evidence="17">IFM 46973</strain>
    </source>
</reference>
<feature type="region of interest" description="Disordered" evidence="12">
    <location>
        <begin position="78"/>
        <end position="102"/>
    </location>
</feature>
<evidence type="ECO:0000313" key="17">
    <source>
        <dbReference type="EMBL" id="GIC92981.1"/>
    </source>
</evidence>
<dbReference type="EMBL" id="BBXM02000007">
    <property type="protein sequence ID" value="GIC92981.1"/>
    <property type="molecule type" value="Genomic_DNA"/>
</dbReference>
<dbReference type="GO" id="GO:0008270">
    <property type="term" value="F:zinc ion binding"/>
    <property type="evidence" value="ECO:0007669"/>
    <property type="project" value="InterPro"/>
</dbReference>
<feature type="transmembrane region" description="Helical" evidence="13">
    <location>
        <begin position="793"/>
        <end position="814"/>
    </location>
</feature>
<accession>A0A8E0V3T7</accession>
<feature type="transmembrane region" description="Helical" evidence="13">
    <location>
        <begin position="764"/>
        <end position="787"/>
    </location>
</feature>
<proteinExistence type="inferred from homology"/>
<evidence type="ECO:0000256" key="4">
    <source>
        <dbReference type="ARBA" id="ARBA00022448"/>
    </source>
</evidence>
<dbReference type="InterPro" id="IPR050360">
    <property type="entry name" value="MFS_Sugar_Transporters"/>
</dbReference>
<feature type="domain" description="Cytochrome b5 heme-binding" evidence="14">
    <location>
        <begin position="3"/>
        <end position="80"/>
    </location>
</feature>
<dbReference type="SUPFAM" id="SSF51395">
    <property type="entry name" value="FMN-linked oxidoreductases"/>
    <property type="match status" value="1"/>
</dbReference>
<dbReference type="Pfam" id="PF00083">
    <property type="entry name" value="Sugar_tr"/>
    <property type="match status" value="1"/>
</dbReference>
<keyword evidence="8 13" id="KW-1133">Transmembrane helix</keyword>
<keyword evidence="6 13" id="KW-0812">Transmembrane</keyword>
<dbReference type="InterPro" id="IPR000262">
    <property type="entry name" value="FMN-dep_DH"/>
</dbReference>
<dbReference type="InterPro" id="IPR007219">
    <property type="entry name" value="XnlR_reg_dom"/>
</dbReference>
<dbReference type="GO" id="GO:0016491">
    <property type="term" value="F:oxidoreductase activity"/>
    <property type="evidence" value="ECO:0007669"/>
    <property type="project" value="InterPro"/>
</dbReference>
<organism evidence="17 18">
    <name type="scientific">Aspergillus udagawae</name>
    <dbReference type="NCBI Taxonomy" id="91492"/>
    <lineage>
        <taxon>Eukaryota</taxon>
        <taxon>Fungi</taxon>
        <taxon>Dikarya</taxon>
        <taxon>Ascomycota</taxon>
        <taxon>Pezizomycotina</taxon>
        <taxon>Eurotiomycetes</taxon>
        <taxon>Eurotiomycetidae</taxon>
        <taxon>Eurotiales</taxon>
        <taxon>Aspergillaceae</taxon>
        <taxon>Aspergillus</taxon>
        <taxon>Aspergillus subgen. Fumigati</taxon>
    </lineage>
</organism>
<feature type="transmembrane region" description="Helical" evidence="13">
    <location>
        <begin position="571"/>
        <end position="591"/>
    </location>
</feature>
<evidence type="ECO:0000256" key="12">
    <source>
        <dbReference type="SAM" id="MobiDB-lite"/>
    </source>
</evidence>
<evidence type="ECO:0000313" key="18">
    <source>
        <dbReference type="Proteomes" id="UP000036893"/>
    </source>
</evidence>
<dbReference type="PANTHER" id="PTHR48022:SF70">
    <property type="entry name" value="MONOSACCHARIDE TRANSPORTER, PUTATIVE (AFU_ORTHOLOGUE AFUA_5G14540)-RELATED"/>
    <property type="match status" value="1"/>
</dbReference>
<dbReference type="GO" id="GO:0006351">
    <property type="term" value="P:DNA-templated transcription"/>
    <property type="evidence" value="ECO:0007669"/>
    <property type="project" value="InterPro"/>
</dbReference>
<evidence type="ECO:0000259" key="16">
    <source>
        <dbReference type="PROSITE" id="PS51349"/>
    </source>
</evidence>
<sequence>MTDTTFSLSDIQFHRVEGDCWIAIHGNVYNVTTFLSSHPGGKAIILRHAGTDATEAFADVHPEELLQEYLTPDQLLGQLEPTSQDGKRTEGTQTHTSPAPPLDSILSIAEMEELALKRLSPKAIAYYASGTDDEITKVANGTIYKSILLRPRVFVDCTHCSLSTTLLGNQVGLPIFVSPAAMAKLAHPSGEAGIAAACSKFNTLQIISKNASISPSDIVRAGLGAVFAWQLYVLKDINATERTLAQIKAIPQIKFIVLTLDAPFPGKREADERYKAAEVAGGGPPQVWGTESTLTWRKTLKWLCQHTDRPIVLKGIQTHEDAYAATMFPAVKGIILSNHGGRALDTANTPLQVLLEIRKFCPQVLTELEVFVDGGIKRGTDVVKALALGAKGVGLGRAALYGLAVGGSEGVFLTDEIATAMRLLGVSRVSDLGPQHVNVSILNSRLYDGPAGLGFDSSLMGSINALPKYIEYFGLPENGNASTGIVFAIFQVGQMCGALFIWMTDWYGRTWHIFLGCLGVCIGTIITALASNLPTFIAGRFLLSFFATCAHTAAPLYLVELAPAAYRGTIAGMYNTFYNVGSVLSTSAVYACHKYLAHRGNLDWRIPLWLQMVCPGLVCLVIKFYPESPRWLVSKGRHDEAKNTIATYHTNGDLDHPLVALQMREMLALVDEEHQASWKDLVDLRVLVESHSSRYRLMLNIAFSWFGQFSGNNIVSYYLPIMLSGIGITDTDTKLILNIVYAVVGWVSSIFGSRLHDVVGRRKMLITSTAGMTVCLAIVAGCAAGYTDYGNKTASTVSIVFIFLFGAIFACGFTPMQPIYPAEVVSTKMRAKAMGTFKLTAGAAGFLNTFVGPIALSNIGYWFYVFFVFWDTLEMTFMYLFFVETKGCTLEELDVIFDTPNPRKASVEAAKARKRIMSSAAALEKATETLRQQSGVLQLLFPNSSLEELVEKDRSELIFLLLHDAPDVAERSSEHYTGALPAAISPVIPSHLEDAPASPEESERGESGEERRWDESAQNPTTIAANDDINAISLAGDRHRRSYLGICSVSAVLCALFRLYPAAKEHIVEQSKQWLEVQQVVTRPSIWNPTPALPLPSDSLLEMRYVEFYFEHMHAITPFLDEESFRATFAAADRQTPAWLGLCNMVLTVGSIASGSDTAHVHYYKKARSYLDLDSLGSGNLETLQALCLLGGYYLHYRNSPNMAYAILGAAQRLAIALGLHRESQARGHHHHQDSDASHHRAIRLESRRRTWWSLYCLDTWASMTLGRPTCGRWDSSTMNTSLPTPLCPNDHFAASLKASIQFCHIGNRLQHRFAQSIRIYLSEARSLDRELQEWYKSLPSLLKETINAPPRITVAREFLRNRYHNIRLMLSRCFLLYKAYRDPKRHNTSQTAEEEQMVDLSRVIAAEAIDAIALHWVPNRTQVWNAAWYLFQASMVPLLSIAMAASSSPTTETETVPSDDVLSWYGSLNKALEIFAEMKPWMRASDRARDIVVALFQAVSQGTEGTIRTPSVVDGGGSHLFGWEDEFLTEMDWSMFLGDENLSLLMNQP</sequence>
<dbReference type="PROSITE" id="PS50850">
    <property type="entry name" value="MFS"/>
    <property type="match status" value="1"/>
</dbReference>
<evidence type="ECO:0000256" key="11">
    <source>
        <dbReference type="ARBA" id="ARBA00023242"/>
    </source>
</evidence>
<keyword evidence="5" id="KW-0349">Heme</keyword>
<protein>
    <recommendedName>
        <fullName evidence="19">Lactose permease</fullName>
    </recommendedName>
</protein>
<evidence type="ECO:0008006" key="19">
    <source>
        <dbReference type="Google" id="ProtNLM"/>
    </source>
</evidence>
<dbReference type="InterPro" id="IPR036259">
    <property type="entry name" value="MFS_trans_sf"/>
</dbReference>
<keyword evidence="7" id="KW-0479">Metal-binding</keyword>
<comment type="cofactor">
    <cofactor evidence="1">
        <name>FMN</name>
        <dbReference type="ChEBI" id="CHEBI:58210"/>
    </cofactor>
</comment>
<feature type="transmembrane region" description="Helical" evidence="13">
    <location>
        <begin position="511"/>
        <end position="531"/>
    </location>
</feature>
<dbReference type="PANTHER" id="PTHR48022">
    <property type="entry name" value="PLASTIDIC GLUCOSE TRANSPORTER 4"/>
    <property type="match status" value="1"/>
</dbReference>
<dbReference type="GeneID" id="66996937"/>
<dbReference type="Pfam" id="PF01070">
    <property type="entry name" value="FMN_dh"/>
    <property type="match status" value="1"/>
</dbReference>
<comment type="similarity">
    <text evidence="3">Belongs to the major facilitator superfamily. Sugar transporter (TC 2.A.1.1) family.</text>
</comment>
<feature type="domain" description="Major facilitator superfamily (MFS) profile" evidence="15">
    <location>
        <begin position="442"/>
        <end position="886"/>
    </location>
</feature>
<evidence type="ECO:0000256" key="1">
    <source>
        <dbReference type="ARBA" id="ARBA00001917"/>
    </source>
</evidence>
<dbReference type="InterPro" id="IPR003663">
    <property type="entry name" value="Sugar/inositol_transpt"/>
</dbReference>
<evidence type="ECO:0000256" key="13">
    <source>
        <dbReference type="SAM" id="Phobius"/>
    </source>
</evidence>
<evidence type="ECO:0000256" key="5">
    <source>
        <dbReference type="ARBA" id="ARBA00022617"/>
    </source>
</evidence>
<dbReference type="PRINTS" id="PR00363">
    <property type="entry name" value="CYTOCHROMEB5"/>
</dbReference>
<feature type="domain" description="FMN hydroxy acid dehydrogenase" evidence="16">
    <location>
        <begin position="100"/>
        <end position="442"/>
    </location>
</feature>
<reference evidence="17" key="2">
    <citation type="submission" date="2021-01" db="EMBL/GenBank/DDBJ databases">
        <title>Pan-genome distribution and transcriptional activeness of fungal secondary metabolism genes in Aspergillus section Fumigati.</title>
        <authorList>
            <person name="Takahashi H."/>
            <person name="Umemura M."/>
            <person name="Ninomiya A."/>
            <person name="Kusuya Y."/>
            <person name="Urayama S."/>
            <person name="Shimizu M."/>
            <person name="Watanabe A."/>
            <person name="Kamei K."/>
            <person name="Yaguchi T."/>
            <person name="Hagiwara D."/>
        </authorList>
    </citation>
    <scope>NUCLEOTIDE SEQUENCE</scope>
    <source>
        <strain evidence="17">IFM 46973</strain>
    </source>
</reference>
<dbReference type="PROSITE" id="PS51349">
    <property type="entry name" value="FMN_HYDROXY_ACID_DH_2"/>
    <property type="match status" value="1"/>
</dbReference>
<feature type="transmembrane region" description="Helical" evidence="13">
    <location>
        <begin position="735"/>
        <end position="752"/>
    </location>
</feature>
<dbReference type="SUPFAM" id="SSF55856">
    <property type="entry name" value="Cytochrome b5-like heme/steroid binding domain"/>
    <property type="match status" value="1"/>
</dbReference>
<feature type="region of interest" description="Disordered" evidence="12">
    <location>
        <begin position="990"/>
        <end position="1020"/>
    </location>
</feature>
<keyword evidence="11" id="KW-0539">Nucleus</keyword>
<dbReference type="SMART" id="SM00906">
    <property type="entry name" value="Fungal_trans"/>
    <property type="match status" value="1"/>
</dbReference>
<feature type="transmembrane region" description="Helical" evidence="13">
    <location>
        <begin position="485"/>
        <end position="504"/>
    </location>
</feature>
<feature type="transmembrane region" description="Helical" evidence="13">
    <location>
        <begin position="697"/>
        <end position="715"/>
    </location>
</feature>